<name>A0A7J9S0H2_METMI</name>
<dbReference type="Proteomes" id="UP000584706">
    <property type="component" value="Unassembled WGS sequence"/>
</dbReference>
<reference evidence="1 2" key="1">
    <citation type="submission" date="2020-08" db="EMBL/GenBank/DDBJ databases">
        <title>Genomic Encyclopedia of Type Strains, Phase IV (KMG-V): Genome sequencing to study the core and pangenomes of soil and plant-associated prokaryotes.</title>
        <authorList>
            <person name="Whitman W."/>
        </authorList>
    </citation>
    <scope>NUCLEOTIDE SEQUENCE [LARGE SCALE GENOMIC DNA]</scope>
    <source>
        <strain evidence="1 2">DSM 7078</strain>
    </source>
</reference>
<comment type="caution">
    <text evidence="1">The sequence shown here is derived from an EMBL/GenBank/DDBJ whole genome shotgun (WGS) entry which is preliminary data.</text>
</comment>
<evidence type="ECO:0000313" key="2">
    <source>
        <dbReference type="Proteomes" id="UP000584706"/>
    </source>
</evidence>
<organism evidence="1 2">
    <name type="scientific">Methanococcus maripaludis</name>
    <name type="common">Methanococcus deltae</name>
    <dbReference type="NCBI Taxonomy" id="39152"/>
    <lineage>
        <taxon>Archaea</taxon>
        <taxon>Methanobacteriati</taxon>
        <taxon>Methanobacteriota</taxon>
        <taxon>Methanomada group</taxon>
        <taxon>Methanococci</taxon>
        <taxon>Methanococcales</taxon>
        <taxon>Methanococcaceae</taxon>
        <taxon>Methanococcus</taxon>
    </lineage>
</organism>
<dbReference type="RefSeq" id="WP_183546936.1">
    <property type="nucleotide sequence ID" value="NZ_JACHIQ010000002.1"/>
</dbReference>
<evidence type="ECO:0000313" key="1">
    <source>
        <dbReference type="EMBL" id="MBB6067875.1"/>
    </source>
</evidence>
<dbReference type="EMBL" id="JACHIQ010000002">
    <property type="protein sequence ID" value="MBB6067875.1"/>
    <property type="molecule type" value="Genomic_DNA"/>
</dbReference>
<dbReference type="AlphaFoldDB" id="A0A7J9S0H2"/>
<proteinExistence type="predicted"/>
<accession>A0A7J9S0H2</accession>
<sequence>MGLLGKGKALEPTDRDEAYTIGRKAAKDVNLEKEVLLLQVKGMINEGIRIDNVNEEITDLKRVVYGTGTPGVAGKTTV</sequence>
<protein>
    <submittedName>
        <fullName evidence="1">Uncharacterized protein</fullName>
    </submittedName>
</protein>
<gene>
    <name evidence="1" type="ORF">HNP97_001385</name>
</gene>